<dbReference type="GO" id="GO:0000160">
    <property type="term" value="P:phosphorelay signal transduction system"/>
    <property type="evidence" value="ECO:0007669"/>
    <property type="project" value="InterPro"/>
</dbReference>
<evidence type="ECO:0000313" key="4">
    <source>
        <dbReference type="EMBL" id="GCL64753.1"/>
    </source>
</evidence>
<keyword evidence="5" id="KW-1185">Reference proteome</keyword>
<dbReference type="InterPro" id="IPR019734">
    <property type="entry name" value="TPR_rpt"/>
</dbReference>
<dbReference type="EMBL" id="BJCL01000011">
    <property type="protein sequence ID" value="GCL64753.1"/>
    <property type="molecule type" value="Genomic_DNA"/>
</dbReference>
<dbReference type="CDD" id="cd00383">
    <property type="entry name" value="trans_reg_C"/>
    <property type="match status" value="1"/>
</dbReference>
<keyword evidence="1 2" id="KW-0238">DNA-binding</keyword>
<comment type="caution">
    <text evidence="4">The sequence shown here is derived from an EMBL/GenBank/DDBJ whole genome shotgun (WGS) entry which is preliminary data.</text>
</comment>
<dbReference type="SUPFAM" id="SSF52540">
    <property type="entry name" value="P-loop containing nucleoside triphosphate hydrolases"/>
    <property type="match status" value="1"/>
</dbReference>
<evidence type="ECO:0000259" key="3">
    <source>
        <dbReference type="PROSITE" id="PS51755"/>
    </source>
</evidence>
<dbReference type="PROSITE" id="PS51755">
    <property type="entry name" value="OMPR_PHOB"/>
    <property type="match status" value="1"/>
</dbReference>
<dbReference type="GO" id="GO:0003677">
    <property type="term" value="F:DNA binding"/>
    <property type="evidence" value="ECO:0007669"/>
    <property type="project" value="UniProtKB-UniRule"/>
</dbReference>
<dbReference type="AlphaFoldDB" id="A0A480ATP1"/>
<proteinExistence type="predicted"/>
<dbReference type="InterPro" id="IPR027417">
    <property type="entry name" value="P-loop_NTPase"/>
</dbReference>
<dbReference type="Gene3D" id="1.25.40.10">
    <property type="entry name" value="Tetratricopeptide repeat domain"/>
    <property type="match status" value="2"/>
</dbReference>
<name>A0A480ATP1_9BURK</name>
<feature type="DNA-binding region" description="OmpR/PhoB-type" evidence="2">
    <location>
        <begin position="1"/>
        <end position="97"/>
    </location>
</feature>
<dbReference type="InterPro" id="IPR049945">
    <property type="entry name" value="AAA_22"/>
</dbReference>
<sequence>MTGLRFGPGGKFLLQRLERRLWAHDQPVGLGARAFDLLLCLAERPGQLLTKQALMDLVWPGAVVEENNLATQISSLRKLLGAELIATIPGHGYRFTSPVDVVAARRGSAAAGIDLTAPAAPAAQGAGPAAARHNLPAARDSFVGRESALRDLAGCFDAGARLVTLLGTAGTGKTRLALQFGRAQLDSAGGSVWFCDLSAARGLDGIVHAVAQGLDLPLGRSDPLEQIGQALAGRGPCLAILDNFEQVARDAERCLGLWLDQAPQARFLVTSREVLNMAGERTLVLPPLAADDAAALFVRRAAELKPGFRLVDADSSAIQALVKLLDGLPLAIELAAVRIRVMSPPQLLQRMGDRFRLLAGSGERHDRQATLRAALDWSWDLLSQAERAALAQLSVFEGGFSLHTAEAVLDLGGVDDNAWCVDLVQALLEKSLLRSAGDDRFDLLVSVREYAAEHLSTPGRFPGSGQAAMLAAQQRHWRFFGAWNDDAAIAAGAIETDNLVAASKRAALAGDGASAVGALAAAWAVLRLRGPYGPAIDAAARLRAMPALSDRMRATIDWVSGCALEASGQSAASRQDFDTALLQAEQSGDQALIAQVLCGLGELHIAMGQPALARGQLLRAAALGDAMGQPALQCQAHKGLGSASMAVGDLAAARQHFGLALAQARGLAERHWECALLNNLGNLATLLGHNTDARNRLGEALALARAAGYRRVEANTLCTLGLLEHLLGRNDLAAGHLGDALDLARPLGLLRLECMVLCNQGLVAAAEGDTPRALSHQRRALDIARQLGDSRLEGQIRSYLGPLLARQGQPDDARAELHTAATLLLHSGDQSDLGLVHCGLAETERLAGNPAAAAVALARATALADEIGAEEHAELRLALRRVRALLADHSPV</sequence>
<evidence type="ECO:0000256" key="1">
    <source>
        <dbReference type="ARBA" id="ARBA00023125"/>
    </source>
</evidence>
<gene>
    <name evidence="4" type="ORF">AQPW35_38340</name>
</gene>
<dbReference type="InterPro" id="IPR016032">
    <property type="entry name" value="Sig_transdc_resp-reg_C-effctor"/>
</dbReference>
<dbReference type="GO" id="GO:0016887">
    <property type="term" value="F:ATP hydrolysis activity"/>
    <property type="evidence" value="ECO:0007669"/>
    <property type="project" value="InterPro"/>
</dbReference>
<feature type="domain" description="OmpR/PhoB-type" evidence="3">
    <location>
        <begin position="1"/>
        <end position="97"/>
    </location>
</feature>
<dbReference type="GO" id="GO:0006355">
    <property type="term" value="P:regulation of DNA-templated transcription"/>
    <property type="evidence" value="ECO:0007669"/>
    <property type="project" value="InterPro"/>
</dbReference>
<dbReference type="SUPFAM" id="SSF46894">
    <property type="entry name" value="C-terminal effector domain of the bipartite response regulators"/>
    <property type="match status" value="1"/>
</dbReference>
<protein>
    <recommendedName>
        <fullName evidence="3">OmpR/PhoB-type domain-containing protein</fullName>
    </recommendedName>
</protein>
<dbReference type="Proteomes" id="UP000301751">
    <property type="component" value="Unassembled WGS sequence"/>
</dbReference>
<reference evidence="5" key="1">
    <citation type="submission" date="2019-03" db="EMBL/GenBank/DDBJ databases">
        <title>Aquabacterium pictum sp.nov., the first bacteriochlorophyll a-containing freshwater bacterium in the genus Aquabacterium of the class Betaproteobacteria.</title>
        <authorList>
            <person name="Hirose S."/>
            <person name="Tank M."/>
            <person name="Hara E."/>
            <person name="Tamaki H."/>
            <person name="Takaichi S."/>
            <person name="Haruta S."/>
            <person name="Hanada S."/>
        </authorList>
    </citation>
    <scope>NUCLEOTIDE SEQUENCE [LARGE SCALE GENOMIC DNA]</scope>
    <source>
        <strain evidence="5">W35</strain>
    </source>
</reference>
<dbReference type="SUPFAM" id="SSF48452">
    <property type="entry name" value="TPR-like"/>
    <property type="match status" value="2"/>
</dbReference>
<evidence type="ECO:0000313" key="5">
    <source>
        <dbReference type="Proteomes" id="UP000301751"/>
    </source>
</evidence>
<evidence type="ECO:0000256" key="2">
    <source>
        <dbReference type="PROSITE-ProRule" id="PRU01091"/>
    </source>
</evidence>
<dbReference type="RefSeq" id="WP_162520847.1">
    <property type="nucleotide sequence ID" value="NZ_BJCL01000011.1"/>
</dbReference>
<accession>A0A480ATP1</accession>
<dbReference type="Gene3D" id="3.40.50.300">
    <property type="entry name" value="P-loop containing nucleotide triphosphate hydrolases"/>
    <property type="match status" value="1"/>
</dbReference>
<dbReference type="InterPro" id="IPR011990">
    <property type="entry name" value="TPR-like_helical_dom_sf"/>
</dbReference>
<dbReference type="Pfam" id="PF13401">
    <property type="entry name" value="AAA_22"/>
    <property type="match status" value="1"/>
</dbReference>
<organism evidence="4 5">
    <name type="scientific">Pseudaquabacterium pictum</name>
    <dbReference type="NCBI Taxonomy" id="2315236"/>
    <lineage>
        <taxon>Bacteria</taxon>
        <taxon>Pseudomonadati</taxon>
        <taxon>Pseudomonadota</taxon>
        <taxon>Betaproteobacteria</taxon>
        <taxon>Burkholderiales</taxon>
        <taxon>Sphaerotilaceae</taxon>
        <taxon>Pseudaquabacterium</taxon>
    </lineage>
</organism>
<dbReference type="InterPro" id="IPR001867">
    <property type="entry name" value="OmpR/PhoB-type_DNA-bd"/>
</dbReference>
<dbReference type="PANTHER" id="PTHR47691:SF3">
    <property type="entry name" value="HTH-TYPE TRANSCRIPTIONAL REGULATOR RV0890C-RELATED"/>
    <property type="match status" value="1"/>
</dbReference>
<dbReference type="PANTHER" id="PTHR47691">
    <property type="entry name" value="REGULATOR-RELATED"/>
    <property type="match status" value="1"/>
</dbReference>
<dbReference type="Gene3D" id="1.10.10.10">
    <property type="entry name" value="Winged helix-like DNA-binding domain superfamily/Winged helix DNA-binding domain"/>
    <property type="match status" value="1"/>
</dbReference>
<dbReference type="InterPro" id="IPR058852">
    <property type="entry name" value="HTH_77"/>
</dbReference>
<dbReference type="Pfam" id="PF25872">
    <property type="entry name" value="HTH_77"/>
    <property type="match status" value="1"/>
</dbReference>
<dbReference type="SMART" id="SM00862">
    <property type="entry name" value="Trans_reg_C"/>
    <property type="match status" value="1"/>
</dbReference>
<dbReference type="SMART" id="SM00028">
    <property type="entry name" value="TPR"/>
    <property type="match status" value="6"/>
</dbReference>
<dbReference type="InterPro" id="IPR036388">
    <property type="entry name" value="WH-like_DNA-bd_sf"/>
</dbReference>
<dbReference type="Pfam" id="PF00486">
    <property type="entry name" value="Trans_reg_C"/>
    <property type="match status" value="1"/>
</dbReference>